<dbReference type="Gene3D" id="2.40.420.20">
    <property type="match status" value="1"/>
</dbReference>
<name>A0A9J6PKY6_9PROT</name>
<protein>
    <submittedName>
        <fullName evidence="5">Efflux RND transporter periplasmic adaptor subunit</fullName>
    </submittedName>
</protein>
<dbReference type="PANTHER" id="PTHR30469">
    <property type="entry name" value="MULTIDRUG RESISTANCE PROTEIN MDTA"/>
    <property type="match status" value="1"/>
</dbReference>
<evidence type="ECO:0000313" key="6">
    <source>
        <dbReference type="Proteomes" id="UP001055804"/>
    </source>
</evidence>
<proteinExistence type="inferred from homology"/>
<keyword evidence="6" id="KW-1185">Reference proteome</keyword>
<feature type="coiled-coil region" evidence="2">
    <location>
        <begin position="89"/>
        <end position="147"/>
    </location>
</feature>
<dbReference type="GO" id="GO:0015562">
    <property type="term" value="F:efflux transmembrane transporter activity"/>
    <property type="evidence" value="ECO:0007669"/>
    <property type="project" value="TreeGrafter"/>
</dbReference>
<dbReference type="InterPro" id="IPR058625">
    <property type="entry name" value="MdtA-like_BSH"/>
</dbReference>
<dbReference type="AlphaFoldDB" id="A0A9J6PKY6"/>
<keyword evidence="2" id="KW-0175">Coiled coil</keyword>
<keyword evidence="3" id="KW-0732">Signal</keyword>
<dbReference type="PANTHER" id="PTHR30469:SF15">
    <property type="entry name" value="HLYD FAMILY OF SECRETION PROTEINS"/>
    <property type="match status" value="1"/>
</dbReference>
<dbReference type="RefSeq" id="WP_269332670.1">
    <property type="nucleotide sequence ID" value="NZ_JAMZFT010000002.1"/>
</dbReference>
<evidence type="ECO:0000256" key="2">
    <source>
        <dbReference type="SAM" id="Coils"/>
    </source>
</evidence>
<accession>A0A9J6PKY6</accession>
<dbReference type="Pfam" id="PF25917">
    <property type="entry name" value="BSH_RND"/>
    <property type="match status" value="1"/>
</dbReference>
<evidence type="ECO:0000313" key="5">
    <source>
        <dbReference type="EMBL" id="MCP1336722.1"/>
    </source>
</evidence>
<evidence type="ECO:0000259" key="4">
    <source>
        <dbReference type="Pfam" id="PF25917"/>
    </source>
</evidence>
<feature type="domain" description="Multidrug resistance protein MdtA-like barrel-sandwich hybrid" evidence="4">
    <location>
        <begin position="50"/>
        <end position="185"/>
    </location>
</feature>
<dbReference type="EMBL" id="JAMZFT010000002">
    <property type="protein sequence ID" value="MCP1336722.1"/>
    <property type="molecule type" value="Genomic_DNA"/>
</dbReference>
<dbReference type="Gene3D" id="2.40.50.100">
    <property type="match status" value="1"/>
</dbReference>
<dbReference type="NCBIfam" id="TIGR01730">
    <property type="entry name" value="RND_mfp"/>
    <property type="match status" value="1"/>
</dbReference>
<organism evidence="5 6">
    <name type="scientific">Futiania mangrovi</name>
    <dbReference type="NCBI Taxonomy" id="2959716"/>
    <lineage>
        <taxon>Bacteria</taxon>
        <taxon>Pseudomonadati</taxon>
        <taxon>Pseudomonadota</taxon>
        <taxon>Alphaproteobacteria</taxon>
        <taxon>Futianiales</taxon>
        <taxon>Futianiaceae</taxon>
        <taxon>Futiania</taxon>
    </lineage>
</organism>
<sequence length="327" mass="34814">MTKASLFAAAALAAFMALPGARAQEALTVAPVQIADEKAVFATVESRSVVPARARIGGTLVTLRAGEGDRVEAGQVIGMIVDDKLALQIRALDAQIAGLEAQRAQAATDLGRVEALVNRGTLPTARLDEIRTALRVAENALQARRAERSVLVQRTSEGEIEAPASGRVLDVPVTLGSVVMPGETIATLAEENLVLRLRLPERHARFLSVGDPVRLDGAAMLRDGRGRGTIGLVYPQIENGRVVADAEVKGLGDYFVGERVRVWVSAGTREAFVIPADYLLTRYGVDYVHLARADAPPMEVPVQRGRQTPDGVEILSGLAAGDRLVRP</sequence>
<evidence type="ECO:0000256" key="3">
    <source>
        <dbReference type="SAM" id="SignalP"/>
    </source>
</evidence>
<gene>
    <name evidence="5" type="ORF">NJQ99_09915</name>
</gene>
<dbReference type="GO" id="GO:1990281">
    <property type="term" value="C:efflux pump complex"/>
    <property type="evidence" value="ECO:0007669"/>
    <property type="project" value="TreeGrafter"/>
</dbReference>
<evidence type="ECO:0000256" key="1">
    <source>
        <dbReference type="ARBA" id="ARBA00009477"/>
    </source>
</evidence>
<dbReference type="SUPFAM" id="SSF111369">
    <property type="entry name" value="HlyD-like secretion proteins"/>
    <property type="match status" value="1"/>
</dbReference>
<dbReference type="InterPro" id="IPR006143">
    <property type="entry name" value="RND_pump_MFP"/>
</dbReference>
<feature type="signal peptide" evidence="3">
    <location>
        <begin position="1"/>
        <end position="23"/>
    </location>
</feature>
<feature type="chain" id="PRO_5039955517" evidence="3">
    <location>
        <begin position="24"/>
        <end position="327"/>
    </location>
</feature>
<comment type="similarity">
    <text evidence="1">Belongs to the membrane fusion protein (MFP) (TC 8.A.1) family.</text>
</comment>
<dbReference type="Proteomes" id="UP001055804">
    <property type="component" value="Unassembled WGS sequence"/>
</dbReference>
<reference evidence="5" key="1">
    <citation type="submission" date="2022-06" db="EMBL/GenBank/DDBJ databases">
        <title>Isolation and Genomics of Futiania mangrovii gen. nov., sp. nov., a Rare and Metabolically-versatile member in the Class Alphaproteobacteria.</title>
        <authorList>
            <person name="Liu L."/>
            <person name="Huang W.-C."/>
            <person name="Pan J."/>
            <person name="Li J."/>
            <person name="Huang Y."/>
            <person name="Du H."/>
            <person name="Liu Y."/>
            <person name="Li M."/>
        </authorList>
    </citation>
    <scope>NUCLEOTIDE SEQUENCE</scope>
    <source>
        <strain evidence="5">FT118</strain>
    </source>
</reference>
<comment type="caution">
    <text evidence="5">The sequence shown here is derived from an EMBL/GenBank/DDBJ whole genome shotgun (WGS) entry which is preliminary data.</text>
</comment>
<dbReference type="Gene3D" id="1.10.287.470">
    <property type="entry name" value="Helix hairpin bin"/>
    <property type="match status" value="1"/>
</dbReference>